<dbReference type="AlphaFoldDB" id="A0AAN6MC44"/>
<proteinExistence type="predicted"/>
<accession>A0AAN6MC44</accession>
<feature type="compositionally biased region" description="Polar residues" evidence="1">
    <location>
        <begin position="49"/>
        <end position="58"/>
    </location>
</feature>
<keyword evidence="3" id="KW-1185">Reference proteome</keyword>
<name>A0AAN6MC44_9PEZI</name>
<gene>
    <name evidence="2" type="ORF">C8A05DRAFT_19874</name>
</gene>
<dbReference type="Proteomes" id="UP001303889">
    <property type="component" value="Unassembled WGS sequence"/>
</dbReference>
<evidence type="ECO:0000256" key="1">
    <source>
        <dbReference type="SAM" id="MobiDB-lite"/>
    </source>
</evidence>
<sequence>MTTPVRDYGALRATIVYNCAYMPAIRNNVRNYFHGTLPVAGQEQVFHYDSQTGDSGPTTIKRPQLQRDNICPNN</sequence>
<organism evidence="2 3">
    <name type="scientific">Staphylotrichum tortipilum</name>
    <dbReference type="NCBI Taxonomy" id="2831512"/>
    <lineage>
        <taxon>Eukaryota</taxon>
        <taxon>Fungi</taxon>
        <taxon>Dikarya</taxon>
        <taxon>Ascomycota</taxon>
        <taxon>Pezizomycotina</taxon>
        <taxon>Sordariomycetes</taxon>
        <taxon>Sordariomycetidae</taxon>
        <taxon>Sordariales</taxon>
        <taxon>Chaetomiaceae</taxon>
        <taxon>Staphylotrichum</taxon>
    </lineage>
</organism>
<dbReference type="EMBL" id="MU856193">
    <property type="protein sequence ID" value="KAK3897341.1"/>
    <property type="molecule type" value="Genomic_DNA"/>
</dbReference>
<evidence type="ECO:0000313" key="3">
    <source>
        <dbReference type="Proteomes" id="UP001303889"/>
    </source>
</evidence>
<reference evidence="2" key="2">
    <citation type="submission" date="2023-05" db="EMBL/GenBank/DDBJ databases">
        <authorList>
            <consortium name="Lawrence Berkeley National Laboratory"/>
            <person name="Steindorff A."/>
            <person name="Hensen N."/>
            <person name="Bonometti L."/>
            <person name="Westerberg I."/>
            <person name="Brannstrom I.O."/>
            <person name="Guillou S."/>
            <person name="Cros-Aarteil S."/>
            <person name="Calhoun S."/>
            <person name="Haridas S."/>
            <person name="Kuo A."/>
            <person name="Mondo S."/>
            <person name="Pangilinan J."/>
            <person name="Riley R."/>
            <person name="Labutti K."/>
            <person name="Andreopoulos B."/>
            <person name="Lipzen A."/>
            <person name="Chen C."/>
            <person name="Yanf M."/>
            <person name="Daum C."/>
            <person name="Ng V."/>
            <person name="Clum A."/>
            <person name="Ohm R."/>
            <person name="Martin F."/>
            <person name="Silar P."/>
            <person name="Natvig D."/>
            <person name="Lalanne C."/>
            <person name="Gautier V."/>
            <person name="Ament-Velasquez S.L."/>
            <person name="Kruys A."/>
            <person name="Hutchinson M.I."/>
            <person name="Powell A.J."/>
            <person name="Barry K."/>
            <person name="Miller A.N."/>
            <person name="Grigoriev I.V."/>
            <person name="Debuchy R."/>
            <person name="Gladieux P."/>
            <person name="Thoren M.H."/>
            <person name="Johannesson H."/>
        </authorList>
    </citation>
    <scope>NUCLEOTIDE SEQUENCE</scope>
    <source>
        <strain evidence="2">CBS 103.79</strain>
    </source>
</reference>
<feature type="region of interest" description="Disordered" evidence="1">
    <location>
        <begin position="48"/>
        <end position="74"/>
    </location>
</feature>
<comment type="caution">
    <text evidence="2">The sequence shown here is derived from an EMBL/GenBank/DDBJ whole genome shotgun (WGS) entry which is preliminary data.</text>
</comment>
<reference evidence="2" key="1">
    <citation type="journal article" date="2023" name="Mol. Phylogenet. Evol.">
        <title>Genome-scale phylogeny and comparative genomics of the fungal order Sordariales.</title>
        <authorList>
            <person name="Hensen N."/>
            <person name="Bonometti L."/>
            <person name="Westerberg I."/>
            <person name="Brannstrom I.O."/>
            <person name="Guillou S."/>
            <person name="Cros-Aarteil S."/>
            <person name="Calhoun S."/>
            <person name="Haridas S."/>
            <person name="Kuo A."/>
            <person name="Mondo S."/>
            <person name="Pangilinan J."/>
            <person name="Riley R."/>
            <person name="LaButti K."/>
            <person name="Andreopoulos B."/>
            <person name="Lipzen A."/>
            <person name="Chen C."/>
            <person name="Yan M."/>
            <person name="Daum C."/>
            <person name="Ng V."/>
            <person name="Clum A."/>
            <person name="Steindorff A."/>
            <person name="Ohm R.A."/>
            <person name="Martin F."/>
            <person name="Silar P."/>
            <person name="Natvig D.O."/>
            <person name="Lalanne C."/>
            <person name="Gautier V."/>
            <person name="Ament-Velasquez S.L."/>
            <person name="Kruys A."/>
            <person name="Hutchinson M.I."/>
            <person name="Powell A.J."/>
            <person name="Barry K."/>
            <person name="Miller A.N."/>
            <person name="Grigoriev I.V."/>
            <person name="Debuchy R."/>
            <person name="Gladieux P."/>
            <person name="Hiltunen Thoren M."/>
            <person name="Johannesson H."/>
        </authorList>
    </citation>
    <scope>NUCLEOTIDE SEQUENCE</scope>
    <source>
        <strain evidence="2">CBS 103.79</strain>
    </source>
</reference>
<protein>
    <submittedName>
        <fullName evidence="2">Uncharacterized protein</fullName>
    </submittedName>
</protein>
<evidence type="ECO:0000313" key="2">
    <source>
        <dbReference type="EMBL" id="KAK3897341.1"/>
    </source>
</evidence>